<evidence type="ECO:0000313" key="4">
    <source>
        <dbReference type="EMBL" id="KAK9407776.1"/>
    </source>
</evidence>
<dbReference type="InterPro" id="IPR002153">
    <property type="entry name" value="TRPC_channel"/>
</dbReference>
<keyword evidence="1" id="KW-0813">Transport</keyword>
<dbReference type="AlphaFoldDB" id="A0AAW1BZJ7"/>
<dbReference type="Proteomes" id="UP001474421">
    <property type="component" value="Unassembled WGS sequence"/>
</dbReference>
<dbReference type="PANTHER" id="PTHR10117:SF25">
    <property type="entry name" value="SHORT TRANSIENT RECEPTOR POTENTIAL CHANNEL 4"/>
    <property type="match status" value="1"/>
</dbReference>
<proteinExistence type="predicted"/>
<dbReference type="GO" id="GO:0070679">
    <property type="term" value="F:inositol 1,4,5 trisphosphate binding"/>
    <property type="evidence" value="ECO:0007669"/>
    <property type="project" value="TreeGrafter"/>
</dbReference>
<dbReference type="GO" id="GO:0015279">
    <property type="term" value="F:store-operated calcium channel activity"/>
    <property type="evidence" value="ECO:0007669"/>
    <property type="project" value="TreeGrafter"/>
</dbReference>
<evidence type="ECO:0000256" key="2">
    <source>
        <dbReference type="ARBA" id="ARBA00023065"/>
    </source>
</evidence>
<dbReference type="GO" id="GO:0034703">
    <property type="term" value="C:cation channel complex"/>
    <property type="evidence" value="ECO:0007669"/>
    <property type="project" value="TreeGrafter"/>
</dbReference>
<dbReference type="GO" id="GO:0005886">
    <property type="term" value="C:plasma membrane"/>
    <property type="evidence" value="ECO:0007669"/>
    <property type="project" value="TreeGrafter"/>
</dbReference>
<evidence type="ECO:0000313" key="5">
    <source>
        <dbReference type="Proteomes" id="UP001474421"/>
    </source>
</evidence>
<dbReference type="PANTHER" id="PTHR10117">
    <property type="entry name" value="TRANSIENT RECEPTOR POTENTIAL CHANNEL"/>
    <property type="match status" value="1"/>
</dbReference>
<protein>
    <submittedName>
        <fullName evidence="4">TRPC4: Short transient receptor potential channel 4</fullName>
    </submittedName>
</protein>
<evidence type="ECO:0000256" key="1">
    <source>
        <dbReference type="ARBA" id="ARBA00022448"/>
    </source>
</evidence>
<sequence length="65" mass="7550">MSYFEEGGTLPTPFNVIPSPKSLWYLIRWLRRRLCRQNIKKKTESFGTIGVSKISHFLPHPCKTG</sequence>
<keyword evidence="5" id="KW-1185">Reference proteome</keyword>
<comment type="caution">
    <text evidence="4">The sequence shown here is derived from an EMBL/GenBank/DDBJ whole genome shotgun (WGS) entry which is preliminary data.</text>
</comment>
<keyword evidence="4" id="KW-0675">Receptor</keyword>
<evidence type="ECO:0000256" key="3">
    <source>
        <dbReference type="ARBA" id="ARBA00023303"/>
    </source>
</evidence>
<keyword evidence="2" id="KW-0406">Ion transport</keyword>
<accession>A0AAW1BZJ7</accession>
<gene>
    <name evidence="4" type="ORF">NXF25_006550</name>
</gene>
<reference evidence="4 5" key="1">
    <citation type="journal article" date="2024" name="Proc. Natl. Acad. Sci. U.S.A.">
        <title>The genetic regulatory architecture and epigenomic basis for age-related changes in rattlesnake venom.</title>
        <authorList>
            <person name="Hogan M.P."/>
            <person name="Holding M.L."/>
            <person name="Nystrom G.S."/>
            <person name="Colston T.J."/>
            <person name="Bartlett D.A."/>
            <person name="Mason A.J."/>
            <person name="Ellsworth S.A."/>
            <person name="Rautsaw R.M."/>
            <person name="Lawrence K.C."/>
            <person name="Strickland J.L."/>
            <person name="He B."/>
            <person name="Fraser P."/>
            <person name="Margres M.J."/>
            <person name="Gilbert D.M."/>
            <person name="Gibbs H.L."/>
            <person name="Parkinson C.L."/>
            <person name="Rokyta D.R."/>
        </authorList>
    </citation>
    <scope>NUCLEOTIDE SEQUENCE [LARGE SCALE GENOMIC DNA]</scope>
    <source>
        <strain evidence="4">DRR0105</strain>
    </source>
</reference>
<dbReference type="EMBL" id="JAOTOJ010000002">
    <property type="protein sequence ID" value="KAK9407776.1"/>
    <property type="molecule type" value="Genomic_DNA"/>
</dbReference>
<name>A0AAW1BZJ7_CROAD</name>
<organism evidence="4 5">
    <name type="scientific">Crotalus adamanteus</name>
    <name type="common">Eastern diamondback rattlesnake</name>
    <dbReference type="NCBI Taxonomy" id="8729"/>
    <lineage>
        <taxon>Eukaryota</taxon>
        <taxon>Metazoa</taxon>
        <taxon>Chordata</taxon>
        <taxon>Craniata</taxon>
        <taxon>Vertebrata</taxon>
        <taxon>Euteleostomi</taxon>
        <taxon>Lepidosauria</taxon>
        <taxon>Squamata</taxon>
        <taxon>Bifurcata</taxon>
        <taxon>Unidentata</taxon>
        <taxon>Episquamata</taxon>
        <taxon>Toxicofera</taxon>
        <taxon>Serpentes</taxon>
        <taxon>Colubroidea</taxon>
        <taxon>Viperidae</taxon>
        <taxon>Crotalinae</taxon>
        <taxon>Crotalus</taxon>
    </lineage>
</organism>
<keyword evidence="3" id="KW-0407">Ion channel</keyword>
<dbReference type="GO" id="GO:0051480">
    <property type="term" value="P:regulation of cytosolic calcium ion concentration"/>
    <property type="evidence" value="ECO:0007669"/>
    <property type="project" value="TreeGrafter"/>
</dbReference>